<evidence type="ECO:0000256" key="2">
    <source>
        <dbReference type="SAM" id="Phobius"/>
    </source>
</evidence>
<feature type="compositionally biased region" description="Polar residues" evidence="1">
    <location>
        <begin position="64"/>
        <end position="78"/>
    </location>
</feature>
<dbReference type="EMBL" id="JAMQOL010000034">
    <property type="protein sequence ID" value="MCM4080808.1"/>
    <property type="molecule type" value="Genomic_DNA"/>
</dbReference>
<keyword evidence="2" id="KW-0472">Membrane</keyword>
<evidence type="ECO:0008006" key="5">
    <source>
        <dbReference type="Google" id="ProtNLM"/>
    </source>
</evidence>
<evidence type="ECO:0000313" key="4">
    <source>
        <dbReference type="Proteomes" id="UP001523216"/>
    </source>
</evidence>
<keyword evidence="4" id="KW-1185">Reference proteome</keyword>
<gene>
    <name evidence="3" type="ORF">LXN57_24845</name>
</gene>
<feature type="transmembrane region" description="Helical" evidence="2">
    <location>
        <begin position="316"/>
        <end position="340"/>
    </location>
</feature>
<accession>A0ABT0Y5K0</accession>
<feature type="transmembrane region" description="Helical" evidence="2">
    <location>
        <begin position="168"/>
        <end position="186"/>
    </location>
</feature>
<feature type="compositionally biased region" description="Pro residues" evidence="1">
    <location>
        <begin position="1"/>
        <end position="13"/>
    </location>
</feature>
<name>A0ABT0Y5K0_9ACTN</name>
<evidence type="ECO:0000256" key="1">
    <source>
        <dbReference type="SAM" id="MobiDB-lite"/>
    </source>
</evidence>
<sequence length="399" mass="41638">MPVPPAPPVPGDQPPTSHQSPPPHGYYQVPPGQDPWQAAQDPHQPPPGYDPSAYGYGAPGYGQPDNSASYGQPDNSASYGPPGYGPPGYGAPGYGPAGYGPPGYGPPGYGYGPPNYGPAGYGAPGYQLPSGYYAGPADPLVSADFGGWWQRSFTLLAAVWRPMAQVQLLWAIPLIVVGVLTALYAPDRAVTFDSTTPPNFSDIFEPLFVVLPFTLAAVLLTLVAQLATLDVLVQRATGRPVSVSRALLTGLRRFPAMLGWQILAGLVILVGVLLCVLPGIYVLIVFLILPVIVLVERGQGISRAFQLVHANFGAAVARLATMVGLHIAFVLVEGVFSAIVNPTTGSGPGFTVATAILSAGFSVATGVVMSPLLLTAYADMRARHEPFSTAYLIPHPGSS</sequence>
<reference evidence="3 4" key="1">
    <citation type="submission" date="2022-06" db="EMBL/GenBank/DDBJ databases">
        <title>Actinoplanes abujensis sp. nov., isolated from Nigerian arid soil.</title>
        <authorList>
            <person name="Ding P."/>
        </authorList>
    </citation>
    <scope>NUCLEOTIDE SEQUENCE [LARGE SCALE GENOMIC DNA]</scope>
    <source>
        <strain evidence="4">TRM88002</strain>
    </source>
</reference>
<evidence type="ECO:0000313" key="3">
    <source>
        <dbReference type="EMBL" id="MCM4080808.1"/>
    </source>
</evidence>
<dbReference type="Proteomes" id="UP001523216">
    <property type="component" value="Unassembled WGS sequence"/>
</dbReference>
<comment type="caution">
    <text evidence="3">The sequence shown here is derived from an EMBL/GenBank/DDBJ whole genome shotgun (WGS) entry which is preliminary data.</text>
</comment>
<keyword evidence="2" id="KW-1133">Transmembrane helix</keyword>
<feature type="transmembrane region" description="Helical" evidence="2">
    <location>
        <begin position="254"/>
        <end position="273"/>
    </location>
</feature>
<feature type="region of interest" description="Disordered" evidence="1">
    <location>
        <begin position="1"/>
        <end position="84"/>
    </location>
</feature>
<proteinExistence type="predicted"/>
<keyword evidence="2" id="KW-0812">Transmembrane</keyword>
<feature type="transmembrane region" description="Helical" evidence="2">
    <location>
        <begin position="352"/>
        <end position="374"/>
    </location>
</feature>
<protein>
    <recommendedName>
        <fullName evidence="5">Glycerophosphoryl diester phosphodiesterase membrane domain-containing protein</fullName>
    </recommendedName>
</protein>
<feature type="transmembrane region" description="Helical" evidence="2">
    <location>
        <begin position="206"/>
        <end position="233"/>
    </location>
</feature>
<organism evidence="3 4">
    <name type="scientific">Paractinoplanes hotanensis</name>
    <dbReference type="NCBI Taxonomy" id="2906497"/>
    <lineage>
        <taxon>Bacteria</taxon>
        <taxon>Bacillati</taxon>
        <taxon>Actinomycetota</taxon>
        <taxon>Actinomycetes</taxon>
        <taxon>Micromonosporales</taxon>
        <taxon>Micromonosporaceae</taxon>
        <taxon>Paractinoplanes</taxon>
    </lineage>
</organism>